<reference evidence="2" key="1">
    <citation type="submission" date="2016-09" db="EMBL/GenBank/DDBJ databases">
        <authorList>
            <person name="Guldener U."/>
        </authorList>
    </citation>
    <scope>NUCLEOTIDE SEQUENCE [LARGE SCALE GENOMIC DNA]</scope>
    <source>
        <strain evidence="2">V64-1</strain>
    </source>
</reference>
<organism evidence="1 2">
    <name type="scientific">Fusarium oxysporum</name>
    <name type="common">Fusarium vascular wilt</name>
    <dbReference type="NCBI Taxonomy" id="5507"/>
    <lineage>
        <taxon>Eukaryota</taxon>
        <taxon>Fungi</taxon>
        <taxon>Dikarya</taxon>
        <taxon>Ascomycota</taxon>
        <taxon>Pezizomycotina</taxon>
        <taxon>Sordariomycetes</taxon>
        <taxon>Hypocreomycetidae</taxon>
        <taxon>Hypocreales</taxon>
        <taxon>Nectriaceae</taxon>
        <taxon>Fusarium</taxon>
        <taxon>Fusarium oxysporum species complex</taxon>
    </lineage>
</organism>
<evidence type="ECO:0000313" key="2">
    <source>
        <dbReference type="Proteomes" id="UP000219369"/>
    </source>
</evidence>
<name>A0A2H3TWY1_FUSOX</name>
<dbReference type="EMBL" id="FMJY01000008">
    <property type="protein sequence ID" value="SCO89300.1"/>
    <property type="molecule type" value="Genomic_DNA"/>
</dbReference>
<sequence>MISQALFENETSLEILSFTRVNDREFVGFENKNYPKSNYSTDINAVEVSLKRPRPNEPMEVFWRPARGIIIQFETGYRNPFRPLDGYLWSMLDG</sequence>
<proteinExistence type="predicted"/>
<gene>
    <name evidence="1" type="ORF">FRV6_13428</name>
</gene>
<dbReference type="AlphaFoldDB" id="A0A2H3TWY1"/>
<dbReference type="VEuPathDB" id="FungiDB:FOIG_04550"/>
<accession>A0A2H3TWY1</accession>
<protein>
    <submittedName>
        <fullName evidence="1">Uncharacterized protein</fullName>
    </submittedName>
</protein>
<dbReference type="OrthoDB" id="5234589at2759"/>
<evidence type="ECO:0000313" key="1">
    <source>
        <dbReference type="EMBL" id="SCO89300.1"/>
    </source>
</evidence>
<dbReference type="Proteomes" id="UP000219369">
    <property type="component" value="Unassembled WGS sequence"/>
</dbReference>